<dbReference type="Pfam" id="PF01750">
    <property type="entry name" value="HycI"/>
    <property type="match status" value="1"/>
</dbReference>
<dbReference type="eggNOG" id="COG0680">
    <property type="taxonomic scope" value="Bacteria"/>
</dbReference>
<dbReference type="Gene3D" id="3.40.50.1450">
    <property type="entry name" value="HybD-like"/>
    <property type="match status" value="1"/>
</dbReference>
<dbReference type="KEGG" id="tmb:Thimo_2355"/>
<dbReference type="AlphaFoldDB" id="L0H0I0"/>
<gene>
    <name evidence="1" type="ORF">Thimo_2355</name>
</gene>
<dbReference type="PANTHER" id="PTHR30302">
    <property type="entry name" value="HYDROGENASE 1 MATURATION PROTEASE"/>
    <property type="match status" value="1"/>
</dbReference>
<dbReference type="Proteomes" id="UP000010816">
    <property type="component" value="Chromosome"/>
</dbReference>
<dbReference type="PANTHER" id="PTHR30302:SF5">
    <property type="entry name" value="SLR1876 PROTEIN"/>
    <property type="match status" value="1"/>
</dbReference>
<organism evidence="1 2">
    <name type="scientific">Thioflavicoccus mobilis 8321</name>
    <dbReference type="NCBI Taxonomy" id="765912"/>
    <lineage>
        <taxon>Bacteria</taxon>
        <taxon>Pseudomonadati</taxon>
        <taxon>Pseudomonadota</taxon>
        <taxon>Gammaproteobacteria</taxon>
        <taxon>Chromatiales</taxon>
        <taxon>Chromatiaceae</taxon>
        <taxon>Thioflavicoccus</taxon>
    </lineage>
</organism>
<evidence type="ECO:0000313" key="2">
    <source>
        <dbReference type="Proteomes" id="UP000010816"/>
    </source>
</evidence>
<dbReference type="NCBIfam" id="TIGR00072">
    <property type="entry name" value="hydrog_prot"/>
    <property type="match status" value="1"/>
</dbReference>
<dbReference type="SUPFAM" id="SSF53163">
    <property type="entry name" value="HybD-like"/>
    <property type="match status" value="1"/>
</dbReference>
<dbReference type="EMBL" id="CP003051">
    <property type="protein sequence ID" value="AGA91094.1"/>
    <property type="molecule type" value="Genomic_DNA"/>
</dbReference>
<dbReference type="InterPro" id="IPR023430">
    <property type="entry name" value="Pept_HybD-like_dom_sf"/>
</dbReference>
<dbReference type="HOGENOM" id="CLU_099037_6_1_6"/>
<dbReference type="GO" id="GO:0004175">
    <property type="term" value="F:endopeptidase activity"/>
    <property type="evidence" value="ECO:0007669"/>
    <property type="project" value="TreeGrafter"/>
</dbReference>
<dbReference type="GO" id="GO:0016485">
    <property type="term" value="P:protein processing"/>
    <property type="evidence" value="ECO:0007669"/>
    <property type="project" value="TreeGrafter"/>
</dbReference>
<keyword evidence="1" id="KW-0645">Protease</keyword>
<proteinExistence type="predicted"/>
<keyword evidence="2" id="KW-1185">Reference proteome</keyword>
<keyword evidence="1" id="KW-0378">Hydrolase</keyword>
<name>L0H0I0_9GAMM</name>
<evidence type="ECO:0000313" key="1">
    <source>
        <dbReference type="EMBL" id="AGA91094.1"/>
    </source>
</evidence>
<reference evidence="1 2" key="1">
    <citation type="submission" date="2011-09" db="EMBL/GenBank/DDBJ databases">
        <title>Complete sequence of chromosome of Thioflavicoccus mobilis 8321.</title>
        <authorList>
            <consortium name="US DOE Joint Genome Institute"/>
            <person name="Lucas S."/>
            <person name="Han J."/>
            <person name="Lapidus A."/>
            <person name="Cheng J.-F."/>
            <person name="Goodwin L."/>
            <person name="Pitluck S."/>
            <person name="Peters L."/>
            <person name="Ovchinnikova G."/>
            <person name="Lu M."/>
            <person name="Detter J.C."/>
            <person name="Han C."/>
            <person name="Tapia R."/>
            <person name="Land M."/>
            <person name="Hauser L."/>
            <person name="Kyrpides N."/>
            <person name="Ivanova N."/>
            <person name="Pagani I."/>
            <person name="Vogl K."/>
            <person name="Liu Z."/>
            <person name="Imhoff J."/>
            <person name="Thiel V."/>
            <person name="Frigaard N.-U."/>
            <person name="Bryant D."/>
            <person name="Woyke T."/>
        </authorList>
    </citation>
    <scope>NUCLEOTIDE SEQUENCE [LARGE SCALE GENOMIC DNA]</scope>
    <source>
        <strain evidence="1 2">8321</strain>
    </source>
</reference>
<dbReference type="STRING" id="765912.Thimo_2355"/>
<protein>
    <submittedName>
        <fullName evidence="1">Hydrogenase maturation protease</fullName>
    </submittedName>
</protein>
<dbReference type="InterPro" id="IPR000671">
    <property type="entry name" value="Peptidase_A31"/>
</dbReference>
<accession>L0H0I0</accession>
<dbReference type="GO" id="GO:0008047">
    <property type="term" value="F:enzyme activator activity"/>
    <property type="evidence" value="ECO:0007669"/>
    <property type="project" value="InterPro"/>
</dbReference>
<sequence length="178" mass="18655">MATNPENSRPSRALVIGYGSPIRGDDAIGPLVAEHLERDGVPAGVTVLARHILTADLVPDICAADLVVFIDATPDGEPGEVHCRPLTPDPTSIAPMAHALDPRELLTWAAALYDHDPRAYLVSTPGHSFDFAHFGLSEPVAGAVEALAARVRELIAEPPGIDGQRVVSNAFGDGSITS</sequence>
<dbReference type="OrthoDB" id="9808862at2"/>
<dbReference type="RefSeq" id="WP_015281227.1">
    <property type="nucleotide sequence ID" value="NC_019940.1"/>
</dbReference>